<feature type="region of interest" description="Disordered" evidence="1">
    <location>
        <begin position="65"/>
        <end position="88"/>
    </location>
</feature>
<dbReference type="Proteomes" id="UP000308444">
    <property type="component" value="Unassembled WGS sequence"/>
</dbReference>
<dbReference type="EMBL" id="SZOH01002836">
    <property type="protein sequence ID" value="TKI92980.1"/>
    <property type="molecule type" value="Genomic_DNA"/>
</dbReference>
<feature type="non-terminal residue" evidence="2">
    <location>
        <position position="1"/>
    </location>
</feature>
<protein>
    <submittedName>
        <fullName evidence="2">Chemotaxis protein CheA</fullName>
    </submittedName>
</protein>
<name>A0A9X9A4E0_BACCE</name>
<sequence length="114" mass="12839">VFMDTDCSIEELKQVVLHVSEIEKVEVKQGEPISKEVASKKVVTQEVVQVEEKLQPAVVTQVKSPIEATNQPSSTMPAKSTTKTKNAKVENRSIRVQLEKIERLMNMFEESVIE</sequence>
<proteinExistence type="predicted"/>
<feature type="compositionally biased region" description="Polar residues" evidence="1">
    <location>
        <begin position="65"/>
        <end position="84"/>
    </location>
</feature>
<evidence type="ECO:0000313" key="3">
    <source>
        <dbReference type="Proteomes" id="UP000308444"/>
    </source>
</evidence>
<reference evidence="2 3" key="1">
    <citation type="journal article" date="2019" name="Environ. Microbiol.">
        <title>An active ?-lactamase is a part of an orchestrated cell wall stress resistance network of Bacillus subtilis and related rhizosphere species.</title>
        <authorList>
            <person name="Bucher T."/>
            <person name="Keren-Paz A."/>
            <person name="Hausser J."/>
            <person name="Olender T."/>
            <person name="Cytryn E."/>
            <person name="Kolodkin-Gal I."/>
        </authorList>
    </citation>
    <scope>NUCLEOTIDE SEQUENCE [LARGE SCALE GENOMIC DNA]</scope>
    <source>
        <strain evidence="2 3">I32</strain>
    </source>
</reference>
<feature type="non-terminal residue" evidence="2">
    <location>
        <position position="114"/>
    </location>
</feature>
<evidence type="ECO:0000256" key="1">
    <source>
        <dbReference type="SAM" id="MobiDB-lite"/>
    </source>
</evidence>
<comment type="caution">
    <text evidence="2">The sequence shown here is derived from an EMBL/GenBank/DDBJ whole genome shotgun (WGS) entry which is preliminary data.</text>
</comment>
<accession>A0A9X9A4E0</accession>
<evidence type="ECO:0000313" key="2">
    <source>
        <dbReference type="EMBL" id="TKI92980.1"/>
    </source>
</evidence>
<organism evidence="2 3">
    <name type="scientific">Bacillus cereus</name>
    <dbReference type="NCBI Taxonomy" id="1396"/>
    <lineage>
        <taxon>Bacteria</taxon>
        <taxon>Bacillati</taxon>
        <taxon>Bacillota</taxon>
        <taxon>Bacilli</taxon>
        <taxon>Bacillales</taxon>
        <taxon>Bacillaceae</taxon>
        <taxon>Bacillus</taxon>
        <taxon>Bacillus cereus group</taxon>
    </lineage>
</organism>
<gene>
    <name evidence="2" type="ORF">FC695_30675</name>
</gene>
<dbReference type="AlphaFoldDB" id="A0A9X9A4E0"/>